<evidence type="ECO:0000313" key="2">
    <source>
        <dbReference type="Proteomes" id="UP000268016"/>
    </source>
</evidence>
<dbReference type="SUPFAM" id="SSF100950">
    <property type="entry name" value="NagB/RpiA/CoA transferase-like"/>
    <property type="match status" value="1"/>
</dbReference>
<organism evidence="1 2">
    <name type="scientific">Histidinibacterium lentulum</name>
    <dbReference type="NCBI Taxonomy" id="2480588"/>
    <lineage>
        <taxon>Bacteria</taxon>
        <taxon>Pseudomonadati</taxon>
        <taxon>Pseudomonadota</taxon>
        <taxon>Alphaproteobacteria</taxon>
        <taxon>Rhodobacterales</taxon>
        <taxon>Paracoccaceae</taxon>
        <taxon>Histidinibacterium</taxon>
    </lineage>
</organism>
<dbReference type="PANTHER" id="PTHR43293:SF3">
    <property type="entry name" value="CHOLESTEROL RING-CLEAVING HYDROLASE IPDB SUBUNIT"/>
    <property type="match status" value="1"/>
</dbReference>
<dbReference type="PANTHER" id="PTHR43293">
    <property type="entry name" value="ACETATE COA-TRANSFERASE YDIF"/>
    <property type="match status" value="1"/>
</dbReference>
<evidence type="ECO:0000313" key="1">
    <source>
        <dbReference type="EMBL" id="ROU02787.1"/>
    </source>
</evidence>
<dbReference type="AlphaFoldDB" id="A0A3N2R5W3"/>
<dbReference type="Gene3D" id="3.40.1080.10">
    <property type="entry name" value="Glutaconate Coenzyme A-transferase"/>
    <property type="match status" value="1"/>
</dbReference>
<dbReference type="EMBL" id="RDRB01000004">
    <property type="protein sequence ID" value="ROU02787.1"/>
    <property type="molecule type" value="Genomic_DNA"/>
</dbReference>
<proteinExistence type="predicted"/>
<dbReference type="GO" id="GO:0008410">
    <property type="term" value="F:CoA-transferase activity"/>
    <property type="evidence" value="ECO:0007669"/>
    <property type="project" value="InterPro"/>
</dbReference>
<dbReference type="OrthoDB" id="9813111at2"/>
<sequence length="232" mass="24103">MAARLIPDECRVFVGIGAPCSAAMLARRSHAANIDMIFESGVMGADPPRLPLSTGSPSVAAGALMVGSMLDVFATLQRGEIDIGLLSGAQVDRLGNLNSTVIGDPSAPKLRLPGSGGAHDIAALARDVLILMPHEPRRFVNQVDFVTSPGHVAGRSEATGLGNGPKAVATDRALFGFPDGEMTLVGHYADIEEDAAVEHVGWPVRKADRVDLIDPPSAAIATAFRSFSGDTT</sequence>
<protein>
    <submittedName>
        <fullName evidence="1">CoA-transferase subunit beta</fullName>
    </submittedName>
</protein>
<dbReference type="InterPro" id="IPR004165">
    <property type="entry name" value="CoA_trans_fam_I"/>
</dbReference>
<gene>
    <name evidence="1" type="ORF">EAT49_08230</name>
</gene>
<accession>A0A3N2R5W3</accession>
<dbReference type="SMART" id="SM00882">
    <property type="entry name" value="CoA_trans"/>
    <property type="match status" value="1"/>
</dbReference>
<dbReference type="Pfam" id="PF01144">
    <property type="entry name" value="CoA_trans"/>
    <property type="match status" value="1"/>
</dbReference>
<comment type="caution">
    <text evidence="1">The sequence shown here is derived from an EMBL/GenBank/DDBJ whole genome shotgun (WGS) entry which is preliminary data.</text>
</comment>
<keyword evidence="1" id="KW-0808">Transferase</keyword>
<dbReference type="Proteomes" id="UP000268016">
    <property type="component" value="Unassembled WGS sequence"/>
</dbReference>
<reference evidence="1 2" key="1">
    <citation type="submission" date="2018-10" db="EMBL/GenBank/DDBJ databases">
        <title>Histidinibacterium lentulum gen. nov., sp. nov., a marine bacterium from the culture broth of Picochlorum sp. 122.</title>
        <authorList>
            <person name="Wang G."/>
        </authorList>
    </citation>
    <scope>NUCLEOTIDE SEQUENCE [LARGE SCALE GENOMIC DNA]</scope>
    <source>
        <strain evidence="1 2">B17</strain>
    </source>
</reference>
<keyword evidence="2" id="KW-1185">Reference proteome</keyword>
<dbReference type="InterPro" id="IPR037171">
    <property type="entry name" value="NagB/RpiA_transferase-like"/>
</dbReference>
<name>A0A3N2R5W3_9RHOB</name>